<evidence type="ECO:0000313" key="2">
    <source>
        <dbReference type="Proteomes" id="UP001250656"/>
    </source>
</evidence>
<protein>
    <submittedName>
        <fullName evidence="1">Uncharacterized protein</fullName>
    </submittedName>
</protein>
<sequence length="140" mass="16807">MSKHIFLKKFIKQFYNKGANKRRTQERSAHKIAYTANLCLSTFDKKIHFEDQEIFKAFEKCGYTLMNSEGEFTWERFHSNHTLVLTDKFLNINVQSNKDLRSSRINSYPPNWSKETKVRIDNLKTDLQEFWLQNNHLLEN</sequence>
<keyword evidence="2" id="KW-1185">Reference proteome</keyword>
<accession>A0ABU3L3M1</accession>
<evidence type="ECO:0000313" key="1">
    <source>
        <dbReference type="EMBL" id="MDT7828340.1"/>
    </source>
</evidence>
<organism evidence="1 2">
    <name type="scientific">Pricia mediterranea</name>
    <dbReference type="NCBI Taxonomy" id="3076079"/>
    <lineage>
        <taxon>Bacteria</taxon>
        <taxon>Pseudomonadati</taxon>
        <taxon>Bacteroidota</taxon>
        <taxon>Flavobacteriia</taxon>
        <taxon>Flavobacteriales</taxon>
        <taxon>Flavobacteriaceae</taxon>
        <taxon>Pricia</taxon>
    </lineage>
</organism>
<dbReference type="EMBL" id="JAVTTP010000001">
    <property type="protein sequence ID" value="MDT7828340.1"/>
    <property type="molecule type" value="Genomic_DNA"/>
</dbReference>
<dbReference type="RefSeq" id="WP_314013610.1">
    <property type="nucleotide sequence ID" value="NZ_JAVTTP010000001.1"/>
</dbReference>
<name>A0ABU3L3M1_9FLAO</name>
<reference evidence="1 2" key="1">
    <citation type="submission" date="2023-09" db="EMBL/GenBank/DDBJ databases">
        <title>Novel taxa isolated from Blanes Bay.</title>
        <authorList>
            <person name="Rey-Velasco X."/>
            <person name="Lucena T."/>
        </authorList>
    </citation>
    <scope>NUCLEOTIDE SEQUENCE [LARGE SCALE GENOMIC DNA]</scope>
    <source>
        <strain evidence="1 2">S334</strain>
    </source>
</reference>
<comment type="caution">
    <text evidence="1">The sequence shown here is derived from an EMBL/GenBank/DDBJ whole genome shotgun (WGS) entry which is preliminary data.</text>
</comment>
<proteinExistence type="predicted"/>
<gene>
    <name evidence="1" type="ORF">RQM65_06665</name>
</gene>
<dbReference type="Proteomes" id="UP001250656">
    <property type="component" value="Unassembled WGS sequence"/>
</dbReference>